<proteinExistence type="predicted"/>
<dbReference type="GO" id="GO:0016787">
    <property type="term" value="F:hydrolase activity"/>
    <property type="evidence" value="ECO:0007669"/>
    <property type="project" value="UniProtKB-KW"/>
</dbReference>
<evidence type="ECO:0000313" key="2">
    <source>
        <dbReference type="EMBL" id="MEY6433744.1"/>
    </source>
</evidence>
<dbReference type="Gene3D" id="3.90.1720.10">
    <property type="entry name" value="endopeptidase domain like (from Nostoc punctiforme)"/>
    <property type="match status" value="1"/>
</dbReference>
<organism evidence="2 3">
    <name type="scientific">Thioalkalicoccus limnaeus</name>
    <dbReference type="NCBI Taxonomy" id="120681"/>
    <lineage>
        <taxon>Bacteria</taxon>
        <taxon>Pseudomonadati</taxon>
        <taxon>Pseudomonadota</taxon>
        <taxon>Gammaproteobacteria</taxon>
        <taxon>Chromatiales</taxon>
        <taxon>Chromatiaceae</taxon>
        <taxon>Thioalkalicoccus</taxon>
    </lineage>
</organism>
<dbReference type="EC" id="3.4.22.-" evidence="2"/>
<dbReference type="InterPro" id="IPR050452">
    <property type="entry name" value="Metacaspase"/>
</dbReference>
<dbReference type="Gene3D" id="3.40.50.1460">
    <property type="match status" value="1"/>
</dbReference>
<gene>
    <name evidence="2" type="ORF">ABC977_15170</name>
</gene>
<accession>A0ABV4BID8</accession>
<sequence>MLRSYVQQTLVIGCGVLWLLMAGCQDEGGSSLSSPAIGCDPDRFVETDGQRRVALLVGVGQYRNELIPDLKGPSKDARLIYDLLTGPNGYGFPEENVCVLLDDAATTDAFRKAFDRVLVEPAREQDVAVLFFAGHGSQTRDLDGDEPDGWDETLMFHDSRVGTVRDLSDDELNAMLARLHAKTRNLTMIVDSCNSGTVTRAPEAGTTIARFFTPMEDDAGGSVATVIASGDASPSWIPTSLPGLVALTAASDGNPALEKDGRGLFTSALTQVLSQVGEHPLTYAQVARQVPPLLAAESPQIPYFQGDLRGAVFGGAMRARPVGWEVRAVGERLELAGPPLPGIGLGAEFRIYGGEVAGAEAHDPGRAKGTAVVVETRGVNAWARVTAVDVAQGPMVPGDLAVLVRPQDDFTQIRVRLRPAAEPGGLPAARAAALVRSIEADPDARLLVTLTAGAGDFELSVDAADQLLLRGPENRVRTRYERDEAVPRNLWQHARIRALAHLSGEGGADFVDQDTLQARLVPAPAARQSACARGVWTQAEPNQEQVVPLCHAWNLEVTLDASAPVPLLIGALVLSSDGGLFALPVDRQTIRLGPGERHLFAARGETFQGVPPLDVVERILVFGTQETNPVPWHLFAEEASVRQGVALTGLYRALDRYLTPGTRGAVPVADGPIEDTTWTLSALPMRVEANSRFLAPGGLGTGAIDRREYTIANFDVRPYLPDKRDSALHQVLAVADWLAGTSAEDGFSYKQHAWNKGSDRENLALGIDCSRAIWFAFTRAGWSYNRDDRYLTTAQMVGDGSPMADRFDSCLRDPTLRIGDVLVYRDPGRGDGHVVMVIDPDKRIAWGSHGWDGTPRDLPVEPDTGVEYQKIKYKPDWERWDRANMRLAACWRYRPFAEEYLTGRGLPGADALSFACDPNRRCGNL</sequence>
<reference evidence="2 3" key="1">
    <citation type="submission" date="2024-05" db="EMBL/GenBank/DDBJ databases">
        <title>Genome Sequence and Characterization of the New Strain Purple Sulfur Bacterium of Genus Thioalkalicoccus.</title>
        <authorList>
            <person name="Bryantseva I.A."/>
            <person name="Kyndt J.A."/>
            <person name="Imhoff J.F."/>
        </authorList>
    </citation>
    <scope>NUCLEOTIDE SEQUENCE [LARGE SCALE GENOMIC DNA]</scope>
    <source>
        <strain evidence="2 3">Um2</strain>
    </source>
</reference>
<dbReference type="SUPFAM" id="SSF54001">
    <property type="entry name" value="Cysteine proteinases"/>
    <property type="match status" value="1"/>
</dbReference>
<protein>
    <submittedName>
        <fullName evidence="2">Caspase family protein</fullName>
        <ecNumber evidence="2">3.4.22.-</ecNumber>
    </submittedName>
</protein>
<comment type="caution">
    <text evidence="2">The sequence shown here is derived from an EMBL/GenBank/DDBJ whole genome shotgun (WGS) entry which is preliminary data.</text>
</comment>
<dbReference type="Proteomes" id="UP001564408">
    <property type="component" value="Unassembled WGS sequence"/>
</dbReference>
<dbReference type="PROSITE" id="PS51257">
    <property type="entry name" value="PROKAR_LIPOPROTEIN"/>
    <property type="match status" value="1"/>
</dbReference>
<dbReference type="InterPro" id="IPR038765">
    <property type="entry name" value="Papain-like_cys_pep_sf"/>
</dbReference>
<dbReference type="RefSeq" id="WP_369668131.1">
    <property type="nucleotide sequence ID" value="NZ_JBDKXB010000027.1"/>
</dbReference>
<name>A0ABV4BID8_9GAMM</name>
<feature type="domain" description="Peptidase C14 caspase" evidence="1">
    <location>
        <begin position="51"/>
        <end position="309"/>
    </location>
</feature>
<dbReference type="InterPro" id="IPR011600">
    <property type="entry name" value="Pept_C14_caspase"/>
</dbReference>
<dbReference type="InterPro" id="IPR029030">
    <property type="entry name" value="Caspase-like_dom_sf"/>
</dbReference>
<keyword evidence="2" id="KW-0378">Hydrolase</keyword>
<keyword evidence="3" id="KW-1185">Reference proteome</keyword>
<dbReference type="SUPFAM" id="SSF52129">
    <property type="entry name" value="Caspase-like"/>
    <property type="match status" value="1"/>
</dbReference>
<dbReference type="PANTHER" id="PTHR48104:SF30">
    <property type="entry name" value="METACASPASE-1"/>
    <property type="match status" value="1"/>
</dbReference>
<evidence type="ECO:0000259" key="1">
    <source>
        <dbReference type="Pfam" id="PF00656"/>
    </source>
</evidence>
<dbReference type="PANTHER" id="PTHR48104">
    <property type="entry name" value="METACASPASE-4"/>
    <property type="match status" value="1"/>
</dbReference>
<dbReference type="EMBL" id="JBDKXB010000027">
    <property type="protein sequence ID" value="MEY6433744.1"/>
    <property type="molecule type" value="Genomic_DNA"/>
</dbReference>
<dbReference type="Pfam" id="PF00656">
    <property type="entry name" value="Peptidase_C14"/>
    <property type="match status" value="1"/>
</dbReference>
<evidence type="ECO:0000313" key="3">
    <source>
        <dbReference type="Proteomes" id="UP001564408"/>
    </source>
</evidence>